<feature type="coiled-coil region" evidence="1">
    <location>
        <begin position="1340"/>
        <end position="1409"/>
    </location>
</feature>
<name>A0A6J8CZJ9_MYTCO</name>
<dbReference type="OrthoDB" id="6136439at2759"/>
<keyword evidence="4" id="KW-1185">Reference proteome</keyword>
<evidence type="ECO:0000256" key="1">
    <source>
        <dbReference type="SAM" id="Coils"/>
    </source>
</evidence>
<feature type="compositionally biased region" description="Basic and acidic residues" evidence="2">
    <location>
        <begin position="451"/>
        <end position="461"/>
    </location>
</feature>
<dbReference type="EMBL" id="CACVKT020006376">
    <property type="protein sequence ID" value="CAC5401016.1"/>
    <property type="molecule type" value="Genomic_DNA"/>
</dbReference>
<evidence type="ECO:0000313" key="3">
    <source>
        <dbReference type="EMBL" id="CAC5401016.1"/>
    </source>
</evidence>
<feature type="coiled-coil region" evidence="1">
    <location>
        <begin position="666"/>
        <end position="747"/>
    </location>
</feature>
<feature type="compositionally biased region" description="Basic and acidic residues" evidence="2">
    <location>
        <begin position="610"/>
        <end position="622"/>
    </location>
</feature>
<dbReference type="Proteomes" id="UP000507470">
    <property type="component" value="Unassembled WGS sequence"/>
</dbReference>
<feature type="region of interest" description="Disordered" evidence="2">
    <location>
        <begin position="610"/>
        <end position="634"/>
    </location>
</feature>
<feature type="compositionally biased region" description="Basic and acidic residues" evidence="2">
    <location>
        <begin position="120"/>
        <end position="142"/>
    </location>
</feature>
<feature type="compositionally biased region" description="Basic and acidic residues" evidence="2">
    <location>
        <begin position="393"/>
        <end position="416"/>
    </location>
</feature>
<feature type="coiled-coil region" evidence="1">
    <location>
        <begin position="781"/>
        <end position="1277"/>
    </location>
</feature>
<feature type="compositionally biased region" description="Polar residues" evidence="2">
    <location>
        <begin position="106"/>
        <end position="117"/>
    </location>
</feature>
<reference evidence="3 4" key="1">
    <citation type="submission" date="2020-06" db="EMBL/GenBank/DDBJ databases">
        <authorList>
            <person name="Li R."/>
            <person name="Bekaert M."/>
        </authorList>
    </citation>
    <scope>NUCLEOTIDE SEQUENCE [LARGE SCALE GENOMIC DNA]</scope>
    <source>
        <strain evidence="4">wild</strain>
    </source>
</reference>
<sequence>MKTLVTSQTEIGNHEQRQFESPDDLNKENTGDYKENYDEEGFKNEHIFEKENGQSIIEHIHQSREELHKAGTKEDKGAVDFDNIGQSDQEQSQENFADQEIESDTIHSSTTHVTNESMNEDIHISDESRGQHSDENEYARSDDSTFVLVDTQGKCVHANLNNSTVDTSSKNLTTEQSLNGSELTNNVSKDEMKTLVTSQTEIGNHEQRQFESPDDLNKENTGDYKENYDEEGFKNEHIFEKENGQSIIEHIHQSREELHKAGTKEDKGAVDFDNIGQSDQEQSQENFADQEIESDTIHSSTTHVTNESMNEDIHISDESRGQHSDENEYARSDDSTFVLVDTQGKCANENLNNSAVDTSPKNLTTEQTLNGSELTDNVSKDEMNTLVTSHTEIGNHEQRQFESPDDLNKENTGDYKENDDEEGFKNEHIFEKENGQSIIEHIHQTREQLHKAGTKEDKGAVDFDNSGQGDQEQRQEYFADQEIESDTIHSSVTHVTNERMNEDIHISDESRGQHSHENEYARSDDSKFVIVDTQGKCANENLNNSAVDTSSKNLTTEQALNGSELTDNVSKDEMNTLAKSHTEIGNHEQIQFESPEDLNKENTGYFKENNDDGGFKNEKENGETVNGQIQQPREELEKVVTEEIILLNKQLDSCQQESESIKVQIQQSVEEAKESFHQELKTLQQQLESVTQEKIDLSECKDQLEQELKCEKQELDVWKERANKLESEKEEQEFEKVTEKLKGWKEKKAVMLENQEDVFTANWKESKGQTQQKLTSFEVELTSSRQEKEQVVEDKNQLEEQLLQVNDELEGWKQNNARLESQLAQSQQSMEETKNYFQQNLAILQQQLESAKEENFNLSEGKNQVERELETVTGELDKSREKANELQNQNEEIQQFLEETKYSLHQELLSFQNQLDSVKQENRNIQDEKHHLVQEQQLLTDQLEECKTKLAQLENRKEQLNISTKAIEDTIKQEYSSIQRHLESNGSEGQDYKRLSDEKNQLEEQLMHVNSELDKMKEKVVELENVKGEKDQLEQELDRMRKIAAQLESMKEEIERYRAQHQQIIDQLRNTQQQLEQSYQECEGLSADLARKGEKEENYQYIETMFVKLGREKESHLREIQELKNKVDLVEEFLSSMKEEKQTKDETIKQLKADVQIKEENSNQIKRQYEADLEQFQTMGQSRDSEIENQKREIARITSQKQQLEENIFKIRTELEKKHSELQREQLEHIHSKNTLTQYVEAIKKMNSQVQSKDKEIEIMQEEVNKVRIESREFQLKYRDLPQKEANFKVIENSNRYLIDENAQLQERIRSFGPFESTLHYLREENSRLSWEGQRYQERISFMEQKYRDQTCNIQQLTEEVQVFRGHRIELKRQLHQKTDEAEAVSRRLKDTLEKKENLERELHGKITKCIIYLSSFYAC</sequence>
<evidence type="ECO:0000313" key="4">
    <source>
        <dbReference type="Proteomes" id="UP000507470"/>
    </source>
</evidence>
<organism evidence="3 4">
    <name type="scientific">Mytilus coruscus</name>
    <name type="common">Sea mussel</name>
    <dbReference type="NCBI Taxonomy" id="42192"/>
    <lineage>
        <taxon>Eukaryota</taxon>
        <taxon>Metazoa</taxon>
        <taxon>Spiralia</taxon>
        <taxon>Lophotrochozoa</taxon>
        <taxon>Mollusca</taxon>
        <taxon>Bivalvia</taxon>
        <taxon>Autobranchia</taxon>
        <taxon>Pteriomorphia</taxon>
        <taxon>Mytilida</taxon>
        <taxon>Mytiloidea</taxon>
        <taxon>Mytilidae</taxon>
        <taxon>Mytilinae</taxon>
        <taxon>Mytilus</taxon>
    </lineage>
</organism>
<keyword evidence="1" id="KW-0175">Coiled coil</keyword>
<feature type="compositionally biased region" description="Basic and acidic residues" evidence="2">
    <location>
        <begin position="66"/>
        <end position="79"/>
    </location>
</feature>
<feature type="region of interest" description="Disordered" evidence="2">
    <location>
        <begin position="66"/>
        <end position="142"/>
    </location>
</feature>
<feature type="compositionally biased region" description="Basic and acidic residues" evidence="2">
    <location>
        <begin position="203"/>
        <end position="226"/>
    </location>
</feature>
<feature type="region of interest" description="Disordered" evidence="2">
    <location>
        <begin position="391"/>
        <end position="421"/>
    </location>
</feature>
<proteinExistence type="predicted"/>
<feature type="compositionally biased region" description="Polar residues" evidence="2">
    <location>
        <begin position="161"/>
        <end position="187"/>
    </location>
</feature>
<evidence type="ECO:0000256" key="2">
    <source>
        <dbReference type="SAM" id="MobiDB-lite"/>
    </source>
</evidence>
<feature type="region of interest" description="Disordered" evidence="2">
    <location>
        <begin position="161"/>
        <end position="226"/>
    </location>
</feature>
<accession>A0A6J8CZJ9</accession>
<gene>
    <name evidence="3" type="ORF">MCOR_35151</name>
</gene>
<feature type="region of interest" description="Disordered" evidence="2">
    <location>
        <begin position="451"/>
        <end position="473"/>
    </location>
</feature>
<feature type="compositionally biased region" description="Polar residues" evidence="2">
    <location>
        <begin position="1"/>
        <end position="11"/>
    </location>
</feature>
<protein>
    <submittedName>
        <fullName evidence="3">Uncharacterized protein</fullName>
    </submittedName>
</protein>
<feature type="compositionally biased region" description="Basic and acidic residues" evidence="2">
    <location>
        <begin position="12"/>
        <end position="36"/>
    </location>
</feature>
<feature type="compositionally biased region" description="Polar residues" evidence="2">
    <location>
        <begin position="84"/>
        <end position="96"/>
    </location>
</feature>
<feature type="region of interest" description="Disordered" evidence="2">
    <location>
        <begin position="1"/>
        <end position="36"/>
    </location>
</feature>